<dbReference type="InterPro" id="IPR017853">
    <property type="entry name" value="GH"/>
</dbReference>
<dbReference type="FunFam" id="3.20.20.80:FF:000097">
    <property type="entry name" value="Probable chitinase 2"/>
    <property type="match status" value="1"/>
</dbReference>
<dbReference type="Gene3D" id="3.20.20.80">
    <property type="entry name" value="Glycosidases"/>
    <property type="match status" value="1"/>
</dbReference>
<dbReference type="InterPro" id="IPR011583">
    <property type="entry name" value="Chitinase_II/V-like_cat"/>
</dbReference>
<dbReference type="InterPro" id="IPR050314">
    <property type="entry name" value="Glycosyl_Hydrlase_18"/>
</dbReference>
<feature type="chain" id="PRO_5003617083" description="chitinase" evidence="14">
    <location>
        <begin position="20"/>
        <end position="483"/>
    </location>
</feature>
<dbReference type="Pfam" id="PF01607">
    <property type="entry name" value="CBM_14"/>
    <property type="match status" value="1"/>
</dbReference>
<dbReference type="EMBL" id="JF694838">
    <property type="protein sequence ID" value="AFC60660.1"/>
    <property type="molecule type" value="mRNA"/>
</dbReference>
<dbReference type="PANTHER" id="PTHR11177:SF360">
    <property type="entry name" value="CHITINASE 4-RELATED"/>
    <property type="match status" value="1"/>
</dbReference>
<evidence type="ECO:0000256" key="13">
    <source>
        <dbReference type="SAM" id="MobiDB-lite"/>
    </source>
</evidence>
<dbReference type="SMART" id="SM00636">
    <property type="entry name" value="Glyco_18"/>
    <property type="match status" value="1"/>
</dbReference>
<dbReference type="GO" id="GO:0008843">
    <property type="term" value="F:endochitinase activity"/>
    <property type="evidence" value="ECO:0007669"/>
    <property type="project" value="UniProtKB-EC"/>
</dbReference>
<reference evidence="17" key="1">
    <citation type="journal article" date="2012" name="Comp. Biochem. Physiol. B, Biochem. Mol. Biol.">
        <title>Five hepatopancreatic and one epidermal chitinases from a pandalid shrimp (Pandalopsis japonica): cloning and effects of eyestalk ablation on gene expression.</title>
        <authorList>
            <person name="Salma U."/>
            <person name="Uddowla M.H."/>
            <person name="Kim M."/>
            <person name="Kim J.M."/>
            <person name="Kim B.K."/>
            <person name="Baek H.J."/>
            <person name="Park H."/>
            <person name="Mykles D.L."/>
            <person name="Kim H.W."/>
        </authorList>
    </citation>
    <scope>NUCLEOTIDE SEQUENCE</scope>
</reference>
<comment type="similarity">
    <text evidence="2">Belongs to the glycosyl hydrolase 18 family. Chitinase class II subfamily.</text>
</comment>
<dbReference type="Gene3D" id="3.10.50.10">
    <property type="match status" value="1"/>
</dbReference>
<dbReference type="Pfam" id="PF00704">
    <property type="entry name" value="Glyco_hydro_18"/>
    <property type="match status" value="1"/>
</dbReference>
<dbReference type="AlphaFoldDB" id="H8YI19"/>
<evidence type="ECO:0000256" key="10">
    <source>
        <dbReference type="ARBA" id="ARBA00023295"/>
    </source>
</evidence>
<dbReference type="SUPFAM" id="SSF57625">
    <property type="entry name" value="Invertebrate chitin-binding proteins"/>
    <property type="match status" value="1"/>
</dbReference>
<dbReference type="GO" id="GO:0006032">
    <property type="term" value="P:chitin catabolic process"/>
    <property type="evidence" value="ECO:0007669"/>
    <property type="project" value="UniProtKB-KW"/>
</dbReference>
<organism evidence="17">
    <name type="scientific">Pandalus japonicus</name>
    <name type="common">Morotoge shrimp</name>
    <name type="synonym">Pandalopsis dispar var. japonica</name>
    <dbReference type="NCBI Taxonomy" id="666362"/>
    <lineage>
        <taxon>Eukaryota</taxon>
        <taxon>Metazoa</taxon>
        <taxon>Ecdysozoa</taxon>
        <taxon>Arthropoda</taxon>
        <taxon>Crustacea</taxon>
        <taxon>Multicrustacea</taxon>
        <taxon>Malacostraca</taxon>
        <taxon>Eumalacostraca</taxon>
        <taxon>Eucarida</taxon>
        <taxon>Decapoda</taxon>
        <taxon>Pleocyemata</taxon>
        <taxon>Caridea</taxon>
        <taxon>Pandaloidea</taxon>
        <taxon>Pandalidae</taxon>
        <taxon>Pandalus</taxon>
    </lineage>
</organism>
<accession>H8YI19</accession>
<dbReference type="CDD" id="cd02872">
    <property type="entry name" value="GH18_chitolectin_chitotriosidase"/>
    <property type="match status" value="1"/>
</dbReference>
<feature type="domain" description="GH18" evidence="16">
    <location>
        <begin position="19"/>
        <end position="391"/>
    </location>
</feature>
<evidence type="ECO:0000256" key="11">
    <source>
        <dbReference type="ARBA" id="ARBA00023326"/>
    </source>
</evidence>
<dbReference type="PROSITE" id="PS51910">
    <property type="entry name" value="GH18_2"/>
    <property type="match status" value="1"/>
</dbReference>
<dbReference type="EC" id="3.2.1.14" evidence="3"/>
<evidence type="ECO:0000256" key="1">
    <source>
        <dbReference type="ARBA" id="ARBA00000822"/>
    </source>
</evidence>
<comment type="catalytic activity">
    <reaction evidence="1">
        <text>Random endo-hydrolysis of N-acetyl-beta-D-glucosaminide (1-&gt;4)-beta-linkages in chitin and chitodextrins.</text>
        <dbReference type="EC" id="3.2.1.14"/>
    </reaction>
</comment>
<feature type="compositionally biased region" description="Low complexity" evidence="13">
    <location>
        <begin position="396"/>
        <end position="405"/>
    </location>
</feature>
<proteinExistence type="evidence at transcript level"/>
<dbReference type="GO" id="GO:0008061">
    <property type="term" value="F:chitin binding"/>
    <property type="evidence" value="ECO:0007669"/>
    <property type="project" value="UniProtKB-KW"/>
</dbReference>
<gene>
    <name evidence="17" type="primary">Chit3</name>
</gene>
<name>H8YI19_PANJP</name>
<evidence type="ECO:0000256" key="3">
    <source>
        <dbReference type="ARBA" id="ARBA00012729"/>
    </source>
</evidence>
<feature type="signal peptide" evidence="14">
    <location>
        <begin position="1"/>
        <end position="19"/>
    </location>
</feature>
<dbReference type="GO" id="GO:0000272">
    <property type="term" value="P:polysaccharide catabolic process"/>
    <property type="evidence" value="ECO:0007669"/>
    <property type="project" value="UniProtKB-KW"/>
</dbReference>
<dbReference type="GO" id="GO:0005576">
    <property type="term" value="C:extracellular region"/>
    <property type="evidence" value="ECO:0007669"/>
    <property type="project" value="InterPro"/>
</dbReference>
<dbReference type="SMART" id="SM00494">
    <property type="entry name" value="ChtBD2"/>
    <property type="match status" value="1"/>
</dbReference>
<feature type="domain" description="Chitin-binding type-2" evidence="15">
    <location>
        <begin position="417"/>
        <end position="474"/>
    </location>
</feature>
<keyword evidence="5 14" id="KW-0732">Signal</keyword>
<dbReference type="InterPro" id="IPR036508">
    <property type="entry name" value="Chitin-bd_dom_sf"/>
</dbReference>
<evidence type="ECO:0000259" key="16">
    <source>
        <dbReference type="PROSITE" id="PS51910"/>
    </source>
</evidence>
<keyword evidence="4" id="KW-0147">Chitin-binding</keyword>
<keyword evidence="9" id="KW-0119">Carbohydrate metabolism</keyword>
<evidence type="ECO:0000256" key="9">
    <source>
        <dbReference type="ARBA" id="ARBA00023277"/>
    </source>
</evidence>
<evidence type="ECO:0000313" key="17">
    <source>
        <dbReference type="EMBL" id="AFC60660.1"/>
    </source>
</evidence>
<dbReference type="SUPFAM" id="SSF51445">
    <property type="entry name" value="(Trans)glycosidases"/>
    <property type="match status" value="1"/>
</dbReference>
<keyword evidence="10 12" id="KW-0326">Glycosidase</keyword>
<dbReference type="Gene3D" id="2.170.140.10">
    <property type="entry name" value="Chitin binding domain"/>
    <property type="match status" value="1"/>
</dbReference>
<dbReference type="PROSITE" id="PS50940">
    <property type="entry name" value="CHIT_BIND_II"/>
    <property type="match status" value="1"/>
</dbReference>
<dbReference type="FunFam" id="3.10.50.10:FF:000004">
    <property type="entry name" value="Chitinase 5"/>
    <property type="match status" value="1"/>
</dbReference>
<evidence type="ECO:0000256" key="4">
    <source>
        <dbReference type="ARBA" id="ARBA00022669"/>
    </source>
</evidence>
<keyword evidence="6 12" id="KW-0378">Hydrolase</keyword>
<dbReference type="InterPro" id="IPR029070">
    <property type="entry name" value="Chitinase_insertion_sf"/>
</dbReference>
<evidence type="ECO:0000256" key="8">
    <source>
        <dbReference type="ARBA" id="ARBA00023157"/>
    </source>
</evidence>
<dbReference type="InterPro" id="IPR002557">
    <property type="entry name" value="Chitin-bd_dom"/>
</dbReference>
<dbReference type="PROSITE" id="PS01095">
    <property type="entry name" value="GH18_1"/>
    <property type="match status" value="1"/>
</dbReference>
<dbReference type="PANTHER" id="PTHR11177">
    <property type="entry name" value="CHITINASE"/>
    <property type="match status" value="1"/>
</dbReference>
<keyword evidence="11" id="KW-0624">Polysaccharide degradation</keyword>
<feature type="region of interest" description="Disordered" evidence="13">
    <location>
        <begin position="387"/>
        <end position="425"/>
    </location>
</feature>
<sequence length="483" mass="53067">MKLLLLFSLLGVYLSLTDGVMVCYFSSWAVYRQGEGKFDVEDNDPGLCTHLIYAFAGLDTNNEIKVLDPWNDLCDGGGKCGYDRFSALKLKNLNLKTILGVGGWNEGSTKYSQMAASASARKTFIDSSIAMLKAHDFDGLDMDWEYPTQRGGAPEDYTNYITLLDELSTALHAEGMLLTAAVSAGKLTIDPAYDVPAMSQHIDLLNLMTYDMHGSWDKYTHHQSALYAHPDDEGDNLYLNVDFAVNYWLEKGAPKEKLTLGIPLYGRSWRLDDPTNTGFYAPASNPGQAGPYTRQTGFAGYNEICANMMTHDWTIVHDPAMNEPYAYCLQLNNIWMSYEDPDSVALKAQYALDKGLAGCMVWSVETDDFHGKCHGEPFPLMTSIVETLNGGPLTDPPTASTRDPSAPTPPPPTLAPSEHCSKSGPNADDDDCTHYYVCVEDPSGWIEYEYGCAAGTLFNPEGLMCDWTDSVCSLGGICPNDCP</sequence>
<evidence type="ECO:0000256" key="6">
    <source>
        <dbReference type="ARBA" id="ARBA00022801"/>
    </source>
</evidence>
<keyword evidence="8" id="KW-1015">Disulfide bond</keyword>
<dbReference type="SUPFAM" id="SSF54556">
    <property type="entry name" value="Chitinase insertion domain"/>
    <property type="match status" value="1"/>
</dbReference>
<evidence type="ECO:0000256" key="12">
    <source>
        <dbReference type="RuleBase" id="RU000489"/>
    </source>
</evidence>
<protein>
    <recommendedName>
        <fullName evidence="3">chitinase</fullName>
        <ecNumber evidence="3">3.2.1.14</ecNumber>
    </recommendedName>
</protein>
<dbReference type="InterPro" id="IPR001579">
    <property type="entry name" value="Glyco_hydro_18_chit_AS"/>
</dbReference>
<keyword evidence="7" id="KW-0146">Chitin degradation</keyword>
<evidence type="ECO:0000256" key="7">
    <source>
        <dbReference type="ARBA" id="ARBA00023024"/>
    </source>
</evidence>
<evidence type="ECO:0000259" key="15">
    <source>
        <dbReference type="PROSITE" id="PS50940"/>
    </source>
</evidence>
<evidence type="ECO:0000256" key="2">
    <source>
        <dbReference type="ARBA" id="ARBA00009121"/>
    </source>
</evidence>
<dbReference type="InterPro" id="IPR001223">
    <property type="entry name" value="Glyco_hydro18_cat"/>
</dbReference>
<evidence type="ECO:0000256" key="14">
    <source>
        <dbReference type="SAM" id="SignalP"/>
    </source>
</evidence>
<evidence type="ECO:0000256" key="5">
    <source>
        <dbReference type="ARBA" id="ARBA00022729"/>
    </source>
</evidence>